<keyword evidence="3" id="KW-1185">Reference proteome</keyword>
<protein>
    <submittedName>
        <fullName evidence="2">Uncharacterized protein</fullName>
    </submittedName>
</protein>
<evidence type="ECO:0000313" key="2">
    <source>
        <dbReference type="EMBL" id="KAF2748470.1"/>
    </source>
</evidence>
<organism evidence="2 3">
    <name type="scientific">Sporormia fimetaria CBS 119925</name>
    <dbReference type="NCBI Taxonomy" id="1340428"/>
    <lineage>
        <taxon>Eukaryota</taxon>
        <taxon>Fungi</taxon>
        <taxon>Dikarya</taxon>
        <taxon>Ascomycota</taxon>
        <taxon>Pezizomycotina</taxon>
        <taxon>Dothideomycetes</taxon>
        <taxon>Pleosporomycetidae</taxon>
        <taxon>Pleosporales</taxon>
        <taxon>Sporormiaceae</taxon>
        <taxon>Sporormia</taxon>
    </lineage>
</organism>
<reference evidence="2" key="1">
    <citation type="journal article" date="2020" name="Stud. Mycol.">
        <title>101 Dothideomycetes genomes: a test case for predicting lifestyles and emergence of pathogens.</title>
        <authorList>
            <person name="Haridas S."/>
            <person name="Albert R."/>
            <person name="Binder M."/>
            <person name="Bloem J."/>
            <person name="Labutti K."/>
            <person name="Salamov A."/>
            <person name="Andreopoulos B."/>
            <person name="Baker S."/>
            <person name="Barry K."/>
            <person name="Bills G."/>
            <person name="Bluhm B."/>
            <person name="Cannon C."/>
            <person name="Castanera R."/>
            <person name="Culley D."/>
            <person name="Daum C."/>
            <person name="Ezra D."/>
            <person name="Gonzalez J."/>
            <person name="Henrissat B."/>
            <person name="Kuo A."/>
            <person name="Liang C."/>
            <person name="Lipzen A."/>
            <person name="Lutzoni F."/>
            <person name="Magnuson J."/>
            <person name="Mondo S."/>
            <person name="Nolan M."/>
            <person name="Ohm R."/>
            <person name="Pangilinan J."/>
            <person name="Park H.-J."/>
            <person name="Ramirez L."/>
            <person name="Alfaro M."/>
            <person name="Sun H."/>
            <person name="Tritt A."/>
            <person name="Yoshinaga Y."/>
            <person name="Zwiers L.-H."/>
            <person name="Turgeon B."/>
            <person name="Goodwin S."/>
            <person name="Spatafora J."/>
            <person name="Crous P."/>
            <person name="Grigoriev I."/>
        </authorList>
    </citation>
    <scope>NUCLEOTIDE SEQUENCE</scope>
    <source>
        <strain evidence="2">CBS 119925</strain>
    </source>
</reference>
<feature type="region of interest" description="Disordered" evidence="1">
    <location>
        <begin position="107"/>
        <end position="151"/>
    </location>
</feature>
<gene>
    <name evidence="2" type="ORF">M011DRAFT_466876</name>
</gene>
<evidence type="ECO:0000256" key="1">
    <source>
        <dbReference type="SAM" id="MobiDB-lite"/>
    </source>
</evidence>
<proteinExistence type="predicted"/>
<dbReference type="EMBL" id="MU006569">
    <property type="protein sequence ID" value="KAF2748470.1"/>
    <property type="molecule type" value="Genomic_DNA"/>
</dbReference>
<accession>A0A6A6VFW5</accession>
<feature type="non-terminal residue" evidence="2">
    <location>
        <position position="1"/>
    </location>
</feature>
<evidence type="ECO:0000313" key="3">
    <source>
        <dbReference type="Proteomes" id="UP000799440"/>
    </source>
</evidence>
<dbReference type="AlphaFoldDB" id="A0A6A6VFW5"/>
<name>A0A6A6VFW5_9PLEO</name>
<dbReference type="Proteomes" id="UP000799440">
    <property type="component" value="Unassembled WGS sequence"/>
</dbReference>
<sequence>PPPPTPALHAGTTRRAVLLRRLYRVVSLDLVDASPSLIALPDVVPFAHRAAHAILKRQSASTAALFIATLSKDPSTTAKPPHIDLDPTSVHPKLKCRLDSAVRLHLRVESSRPSRTTSSGLVEPRRPKAHSARPAAAPPLHTSRPILQFTG</sequence>